<feature type="transmembrane region" description="Helical" evidence="1">
    <location>
        <begin position="16"/>
        <end position="36"/>
    </location>
</feature>
<name>A0A6I3SP35_HELMO</name>
<keyword evidence="1" id="KW-0812">Transmembrane</keyword>
<dbReference type="AlphaFoldDB" id="A0A6I3SP35"/>
<feature type="transmembrane region" description="Helical" evidence="1">
    <location>
        <begin position="48"/>
        <end position="71"/>
    </location>
</feature>
<proteinExistence type="predicted"/>
<organism evidence="2 3">
    <name type="scientific">Heliobacterium mobile</name>
    <name type="common">Heliobacillus mobilis</name>
    <dbReference type="NCBI Taxonomy" id="28064"/>
    <lineage>
        <taxon>Bacteria</taxon>
        <taxon>Bacillati</taxon>
        <taxon>Bacillota</taxon>
        <taxon>Clostridia</taxon>
        <taxon>Eubacteriales</taxon>
        <taxon>Heliobacteriaceae</taxon>
        <taxon>Heliobacterium</taxon>
    </lineage>
</organism>
<evidence type="ECO:0000313" key="3">
    <source>
        <dbReference type="Proteomes" id="UP000430670"/>
    </source>
</evidence>
<evidence type="ECO:0000256" key="1">
    <source>
        <dbReference type="SAM" id="Phobius"/>
    </source>
</evidence>
<comment type="caution">
    <text evidence="2">The sequence shown here is derived from an EMBL/GenBank/DDBJ whole genome shotgun (WGS) entry which is preliminary data.</text>
</comment>
<protein>
    <submittedName>
        <fullName evidence="2">Uncharacterized protein</fullName>
    </submittedName>
</protein>
<dbReference type="Proteomes" id="UP000430670">
    <property type="component" value="Unassembled WGS sequence"/>
</dbReference>
<reference evidence="2 3" key="1">
    <citation type="submission" date="2019-11" db="EMBL/GenBank/DDBJ databases">
        <title>Whole-genome sequence of a the green, strictly anaerobic photosynthetic bacterium Heliobacillus mobilis DSM 6151.</title>
        <authorList>
            <person name="Kyndt J.A."/>
            <person name="Meyer T.E."/>
        </authorList>
    </citation>
    <scope>NUCLEOTIDE SEQUENCE [LARGE SCALE GENOMIC DNA]</scope>
    <source>
        <strain evidence="2 3">DSM 6151</strain>
    </source>
</reference>
<evidence type="ECO:0000313" key="2">
    <source>
        <dbReference type="EMBL" id="MTV50282.1"/>
    </source>
</evidence>
<keyword evidence="3" id="KW-1185">Reference proteome</keyword>
<keyword evidence="1" id="KW-1133">Transmembrane helix</keyword>
<accession>A0A6I3SP35</accession>
<keyword evidence="1" id="KW-0472">Membrane</keyword>
<sequence length="83" mass="9759">MPSFQNRQELVNELEYHYFIFLLFSIFGIVEAIQLYHQKQRKELTIYLFLLLPGLVITVYTATQVGLPSIAEELGSWFGWMSQ</sequence>
<dbReference type="EMBL" id="WNKU01000022">
    <property type="protein sequence ID" value="MTV50282.1"/>
    <property type="molecule type" value="Genomic_DNA"/>
</dbReference>
<dbReference type="RefSeq" id="WP_170292040.1">
    <property type="nucleotide sequence ID" value="NZ_WNKU01000022.1"/>
</dbReference>
<gene>
    <name evidence="2" type="ORF">GJ688_15030</name>
</gene>